<evidence type="ECO:0000259" key="3">
    <source>
        <dbReference type="Pfam" id="PF15983"/>
    </source>
</evidence>
<dbReference type="AlphaFoldDB" id="A0ABD4SBY4"/>
<dbReference type="PROSITE" id="PS51257">
    <property type="entry name" value="PROKAR_LIPOPROTEIN"/>
    <property type="match status" value="1"/>
</dbReference>
<dbReference type="EMBL" id="JAJNUD010000018">
    <property type="protein sequence ID" value="MCD5518381.1"/>
    <property type="molecule type" value="Genomic_DNA"/>
</dbReference>
<sequence length="368" mass="40358">MKKSILCSAAVLAALSLTACSKQSSSQDKQASQISSKVVKKASSSSKSESSQASSSNSASASSSSSSQQTTLWNSQKSQQLASFMASWGAGMKQKYVSYTPSSPVDFYGTKAPADQLSGKYPVSVDDVNHEVAVKWSTTGQEAQNTYLIVACYSDATSARYADKHLYFFTIYNGKPVVLVTMQNQGNDRNNLGFRETENVNLKNGFNKIVGTSGTTNSNTATDNGSAGLPVSDDQAVQAFYTFLRQHEEGSDIYNSFKQDEIQLLFFNDVSGKNVASDVNKAVTRVFPKNTYEVRAQPHSEGQVYFQRISDDTIRVFNVPDAFQDDRWTKNSAWAVAQANNYMDHPKVMKFSPTDSTMLNLMKSKLTH</sequence>
<proteinExistence type="predicted"/>
<feature type="domain" description="DUF4767" evidence="3">
    <location>
        <begin position="71"/>
        <end position="210"/>
    </location>
</feature>
<gene>
    <name evidence="4" type="ORF">LOB39_07400</name>
</gene>
<name>A0ABD4SBY4_9LACO</name>
<dbReference type="Proteomes" id="UP001320314">
    <property type="component" value="Unassembled WGS sequence"/>
</dbReference>
<reference evidence="4 5" key="1">
    <citation type="submission" date="2021-12" db="EMBL/GenBank/DDBJ databases">
        <title>Antimicrobial susceptibility of Lactobacillus delbrueckii subsp. lactis obtained from milk products and other habitats.</title>
        <authorList>
            <person name="Shani N."/>
        </authorList>
    </citation>
    <scope>NUCLEOTIDE SEQUENCE [LARGE SCALE GENOMIC DNA]</scope>
    <source>
        <strain evidence="4 5">CIRM BIA 266</strain>
    </source>
</reference>
<feature type="signal peptide" evidence="2">
    <location>
        <begin position="1"/>
        <end position="19"/>
    </location>
</feature>
<evidence type="ECO:0000313" key="4">
    <source>
        <dbReference type="EMBL" id="MCD5518381.1"/>
    </source>
</evidence>
<keyword evidence="2" id="KW-0732">Signal</keyword>
<feature type="region of interest" description="Disordered" evidence="1">
    <location>
        <begin position="20"/>
        <end position="67"/>
    </location>
</feature>
<comment type="caution">
    <text evidence="4">The sequence shown here is derived from an EMBL/GenBank/DDBJ whole genome shotgun (WGS) entry which is preliminary data.</text>
</comment>
<dbReference type="RefSeq" id="WP_231523677.1">
    <property type="nucleotide sequence ID" value="NZ_JAJNUD010000018.1"/>
</dbReference>
<evidence type="ECO:0000256" key="1">
    <source>
        <dbReference type="SAM" id="MobiDB-lite"/>
    </source>
</evidence>
<evidence type="ECO:0000256" key="2">
    <source>
        <dbReference type="SAM" id="SignalP"/>
    </source>
</evidence>
<feature type="chain" id="PRO_5044826058" evidence="2">
    <location>
        <begin position="20"/>
        <end position="368"/>
    </location>
</feature>
<dbReference type="InterPro" id="IPR031927">
    <property type="entry name" value="DUF4767"/>
</dbReference>
<accession>A0ABD4SBY4</accession>
<organism evidence="4 5">
    <name type="scientific">Lactobacillus delbrueckii subsp. allosunkii</name>
    <dbReference type="NCBI Taxonomy" id="1050107"/>
    <lineage>
        <taxon>Bacteria</taxon>
        <taxon>Bacillati</taxon>
        <taxon>Bacillota</taxon>
        <taxon>Bacilli</taxon>
        <taxon>Lactobacillales</taxon>
        <taxon>Lactobacillaceae</taxon>
        <taxon>Lactobacillus</taxon>
    </lineage>
</organism>
<protein>
    <submittedName>
        <fullName evidence="4">DUF4767 domain-containing protein</fullName>
    </submittedName>
</protein>
<dbReference type="Pfam" id="PF15983">
    <property type="entry name" value="DUF4767"/>
    <property type="match status" value="1"/>
</dbReference>
<evidence type="ECO:0000313" key="5">
    <source>
        <dbReference type="Proteomes" id="UP001320314"/>
    </source>
</evidence>